<sequence length="402" mass="45551">MKCLRFKPNAKSVLSWWQCVQTNPKSIVCSDRPALNETVHDIGTKVGSSAVAGEKCFANNMFPATLRHIESSSISTNKAYWTGIIRMNSMIRTDDTFHTDNPKLYAYVQLNGSRLEVRFDEGSSVTRKSLCETTNFVTTTATATEGHSTSTSKNPEANEDTRTKSKGLINESRLRRFLLAFQRLEWLRCFDDSKTTKANKESTVEYINTDFTESQTRDRPKAYPNQGYSMTEELPISTENKSSGKAHMMYDYVGVNKGPDGGNNPQDVQPIATVHSNVNQGLEENDHFNKFGIPSHDISHPINNYDSTIAAIGENQDDTYNHLNERPQQRRTTENVYGVQNKNETTDIYNQLNDRPERKHMMENIYGLQDKNETENQYDITVEKPGTCKNMSENASGVNYDK</sequence>
<organism evidence="2 3">
    <name type="scientific">Mya arenaria</name>
    <name type="common">Soft-shell clam</name>
    <dbReference type="NCBI Taxonomy" id="6604"/>
    <lineage>
        <taxon>Eukaryota</taxon>
        <taxon>Metazoa</taxon>
        <taxon>Spiralia</taxon>
        <taxon>Lophotrochozoa</taxon>
        <taxon>Mollusca</taxon>
        <taxon>Bivalvia</taxon>
        <taxon>Autobranchia</taxon>
        <taxon>Heteroconchia</taxon>
        <taxon>Euheterodonta</taxon>
        <taxon>Imparidentia</taxon>
        <taxon>Neoheterodontei</taxon>
        <taxon>Myida</taxon>
        <taxon>Myoidea</taxon>
        <taxon>Myidae</taxon>
        <taxon>Mya</taxon>
    </lineage>
</organism>
<gene>
    <name evidence="2" type="ORF">MAR_019734</name>
</gene>
<evidence type="ECO:0000313" key="3">
    <source>
        <dbReference type="Proteomes" id="UP001164746"/>
    </source>
</evidence>
<evidence type="ECO:0000313" key="2">
    <source>
        <dbReference type="EMBL" id="WAR04365.1"/>
    </source>
</evidence>
<feature type="region of interest" description="Disordered" evidence="1">
    <location>
        <begin position="141"/>
        <end position="166"/>
    </location>
</feature>
<proteinExistence type="predicted"/>
<keyword evidence="3" id="KW-1185">Reference proteome</keyword>
<feature type="compositionally biased region" description="Low complexity" evidence="1">
    <location>
        <begin position="141"/>
        <end position="152"/>
    </location>
</feature>
<dbReference type="Proteomes" id="UP001164746">
    <property type="component" value="Chromosome 5"/>
</dbReference>
<dbReference type="EMBL" id="CP111016">
    <property type="protein sequence ID" value="WAR04365.1"/>
    <property type="molecule type" value="Genomic_DNA"/>
</dbReference>
<feature type="non-terminal residue" evidence="2">
    <location>
        <position position="402"/>
    </location>
</feature>
<accession>A0ABY7E3D1</accession>
<reference evidence="2" key="1">
    <citation type="submission" date="2022-11" db="EMBL/GenBank/DDBJ databases">
        <title>Centuries of genome instability and evolution in soft-shell clam transmissible cancer (bioRxiv).</title>
        <authorList>
            <person name="Hart S.F.M."/>
            <person name="Yonemitsu M.A."/>
            <person name="Giersch R.M."/>
            <person name="Beal B.F."/>
            <person name="Arriagada G."/>
            <person name="Davis B.W."/>
            <person name="Ostrander E.A."/>
            <person name="Goff S.P."/>
            <person name="Metzger M.J."/>
        </authorList>
    </citation>
    <scope>NUCLEOTIDE SEQUENCE</scope>
    <source>
        <strain evidence="2">MELC-2E11</strain>
        <tissue evidence="2">Siphon/mantle</tissue>
    </source>
</reference>
<name>A0ABY7E3D1_MYAAR</name>
<evidence type="ECO:0000256" key="1">
    <source>
        <dbReference type="SAM" id="MobiDB-lite"/>
    </source>
</evidence>
<protein>
    <submittedName>
        <fullName evidence="2">Uncharacterized protein</fullName>
    </submittedName>
</protein>